<dbReference type="Gene3D" id="1.10.10.10">
    <property type="entry name" value="Winged helix-like DNA-binding domain superfamily/Winged helix DNA-binding domain"/>
    <property type="match status" value="1"/>
</dbReference>
<dbReference type="InterPro" id="IPR036388">
    <property type="entry name" value="WH-like_DNA-bd_sf"/>
</dbReference>
<dbReference type="STRING" id="288992.SAMN04488522_104428"/>
<dbReference type="InterPro" id="IPR000792">
    <property type="entry name" value="Tscrpt_reg_LuxR_C"/>
</dbReference>
<name>A0A1M5GYT3_9SPHI</name>
<dbReference type="InterPro" id="IPR039425">
    <property type="entry name" value="RNA_pol_sigma-70-like"/>
</dbReference>
<dbReference type="SUPFAM" id="SSF88659">
    <property type="entry name" value="Sigma3 and sigma4 domains of RNA polymerase sigma factors"/>
    <property type="match status" value="1"/>
</dbReference>
<dbReference type="OrthoDB" id="659577at2"/>
<dbReference type="Proteomes" id="UP000184287">
    <property type="component" value="Unassembled WGS sequence"/>
</dbReference>
<evidence type="ECO:0000256" key="3">
    <source>
        <dbReference type="ARBA" id="ARBA00023082"/>
    </source>
</evidence>
<keyword evidence="7" id="KW-1185">Reference proteome</keyword>
<dbReference type="Gene3D" id="1.10.1740.10">
    <property type="match status" value="1"/>
</dbReference>
<dbReference type="NCBIfam" id="TIGR02985">
    <property type="entry name" value="Sig70_bacteroi1"/>
    <property type="match status" value="1"/>
</dbReference>
<dbReference type="InterPro" id="IPR007627">
    <property type="entry name" value="RNA_pol_sigma70_r2"/>
</dbReference>
<evidence type="ECO:0000259" key="5">
    <source>
        <dbReference type="SMART" id="SM00421"/>
    </source>
</evidence>
<dbReference type="InterPro" id="IPR013249">
    <property type="entry name" value="RNA_pol_sigma70_r4_t2"/>
</dbReference>
<dbReference type="NCBIfam" id="TIGR02937">
    <property type="entry name" value="sigma70-ECF"/>
    <property type="match status" value="1"/>
</dbReference>
<evidence type="ECO:0000313" key="7">
    <source>
        <dbReference type="Proteomes" id="UP000184287"/>
    </source>
</evidence>
<dbReference type="CDD" id="cd06171">
    <property type="entry name" value="Sigma70_r4"/>
    <property type="match status" value="1"/>
</dbReference>
<dbReference type="GO" id="GO:0003677">
    <property type="term" value="F:DNA binding"/>
    <property type="evidence" value="ECO:0007669"/>
    <property type="project" value="InterPro"/>
</dbReference>
<dbReference type="InterPro" id="IPR013324">
    <property type="entry name" value="RNA_pol_sigma_r3/r4-like"/>
</dbReference>
<dbReference type="GO" id="GO:0016987">
    <property type="term" value="F:sigma factor activity"/>
    <property type="evidence" value="ECO:0007669"/>
    <property type="project" value="UniProtKB-KW"/>
</dbReference>
<dbReference type="PANTHER" id="PTHR43133:SF46">
    <property type="entry name" value="RNA POLYMERASE SIGMA-70 FACTOR ECF SUBFAMILY"/>
    <property type="match status" value="1"/>
</dbReference>
<sequence>MSLQQTLSDLDLQAKLIAGEESAFAELYDRYSGPIYHYIKKFVHSTDLSEDLCQEIFIKIWQGKSKLSEVRSIKAYLFIMARNHTLNSLKRAMRSDVAIAEVLNSFVEERNETEEGLLSKEYHEYLEKALDALPARTREIFRLCRQQGKSYEEVATALGISRNAVKNHMVGSMKILSASAKRDLGISLSVLLTVFLK</sequence>
<dbReference type="SMART" id="SM00421">
    <property type="entry name" value="HTH_LUXR"/>
    <property type="match status" value="1"/>
</dbReference>
<evidence type="ECO:0000256" key="1">
    <source>
        <dbReference type="ARBA" id="ARBA00010641"/>
    </source>
</evidence>
<protein>
    <submittedName>
        <fullName evidence="6">RNA polymerase sigma-70 factor, ECF subfamily</fullName>
    </submittedName>
</protein>
<proteinExistence type="inferred from homology"/>
<dbReference type="AlphaFoldDB" id="A0A1M5GYT3"/>
<dbReference type="InterPro" id="IPR014284">
    <property type="entry name" value="RNA_pol_sigma-70_dom"/>
</dbReference>
<reference evidence="7" key="1">
    <citation type="submission" date="2016-11" db="EMBL/GenBank/DDBJ databases">
        <authorList>
            <person name="Varghese N."/>
            <person name="Submissions S."/>
        </authorList>
    </citation>
    <scope>NUCLEOTIDE SEQUENCE [LARGE SCALE GENOMIC DNA]</scope>
    <source>
        <strain evidence="7">DSM 16990</strain>
    </source>
</reference>
<keyword evidence="4" id="KW-0804">Transcription</keyword>
<keyword evidence="2" id="KW-0805">Transcription regulation</keyword>
<gene>
    <name evidence="6" type="ORF">SAMN04488522_104428</name>
</gene>
<comment type="similarity">
    <text evidence="1">Belongs to the sigma-70 factor family. ECF subfamily.</text>
</comment>
<evidence type="ECO:0000313" key="6">
    <source>
        <dbReference type="EMBL" id="SHG08903.1"/>
    </source>
</evidence>
<organism evidence="6 7">
    <name type="scientific">Pedobacter caeni</name>
    <dbReference type="NCBI Taxonomy" id="288992"/>
    <lineage>
        <taxon>Bacteria</taxon>
        <taxon>Pseudomonadati</taxon>
        <taxon>Bacteroidota</taxon>
        <taxon>Sphingobacteriia</taxon>
        <taxon>Sphingobacteriales</taxon>
        <taxon>Sphingobacteriaceae</taxon>
        <taxon>Pedobacter</taxon>
    </lineage>
</organism>
<dbReference type="InterPro" id="IPR014327">
    <property type="entry name" value="RNA_pol_sigma70_bacteroid"/>
</dbReference>
<feature type="domain" description="HTH luxR-type" evidence="5">
    <location>
        <begin position="130"/>
        <end position="188"/>
    </location>
</feature>
<dbReference type="Pfam" id="PF08281">
    <property type="entry name" value="Sigma70_r4_2"/>
    <property type="match status" value="1"/>
</dbReference>
<keyword evidence="3" id="KW-0731">Sigma factor</keyword>
<dbReference type="PANTHER" id="PTHR43133">
    <property type="entry name" value="RNA POLYMERASE ECF-TYPE SIGMA FACTO"/>
    <property type="match status" value="1"/>
</dbReference>
<accession>A0A1M5GYT3</accession>
<dbReference type="GO" id="GO:0006352">
    <property type="term" value="P:DNA-templated transcription initiation"/>
    <property type="evidence" value="ECO:0007669"/>
    <property type="project" value="InterPro"/>
</dbReference>
<dbReference type="EMBL" id="FQUQ01000004">
    <property type="protein sequence ID" value="SHG08903.1"/>
    <property type="molecule type" value="Genomic_DNA"/>
</dbReference>
<evidence type="ECO:0000256" key="2">
    <source>
        <dbReference type="ARBA" id="ARBA00023015"/>
    </source>
</evidence>
<evidence type="ECO:0000256" key="4">
    <source>
        <dbReference type="ARBA" id="ARBA00023163"/>
    </source>
</evidence>
<dbReference type="Pfam" id="PF04542">
    <property type="entry name" value="Sigma70_r2"/>
    <property type="match status" value="1"/>
</dbReference>
<dbReference type="InterPro" id="IPR013325">
    <property type="entry name" value="RNA_pol_sigma_r2"/>
</dbReference>
<dbReference type="RefSeq" id="WP_073233102.1">
    <property type="nucleotide sequence ID" value="NZ_FQUQ01000004.1"/>
</dbReference>
<dbReference type="SUPFAM" id="SSF88946">
    <property type="entry name" value="Sigma2 domain of RNA polymerase sigma factors"/>
    <property type="match status" value="1"/>
</dbReference>